<proteinExistence type="predicted"/>
<evidence type="ECO:0000256" key="1">
    <source>
        <dbReference type="SAM" id="Phobius"/>
    </source>
</evidence>
<keyword evidence="1" id="KW-1133">Transmembrane helix</keyword>
<name>A0AAE6R6F0_9STRE</name>
<dbReference type="EMBL" id="CP046875">
    <property type="protein sequence ID" value="QGZ28014.1"/>
    <property type="molecule type" value="Genomic_DNA"/>
</dbReference>
<accession>A0AAE6R6F0</accession>
<keyword evidence="1" id="KW-0472">Membrane</keyword>
<evidence type="ECO:0000313" key="3">
    <source>
        <dbReference type="Proteomes" id="UP000433223"/>
    </source>
</evidence>
<sequence length="91" mass="10162">MKDFSRCLGISVVTYAALVVFTSLWKLFQLGGSSASVKTLLGITIDNKITEHKISTTFGLSWQTLIAFIIYFCLVCALTYLTDKFSETKHD</sequence>
<protein>
    <submittedName>
        <fullName evidence="2">Uncharacterized protein</fullName>
    </submittedName>
</protein>
<gene>
    <name evidence="2" type="ORF">GP482_07520</name>
</gene>
<dbReference type="AlphaFoldDB" id="A0AAE6R6F0"/>
<keyword evidence="1" id="KW-0812">Transmembrane</keyword>
<feature type="transmembrane region" description="Helical" evidence="1">
    <location>
        <begin position="7"/>
        <end position="28"/>
    </location>
</feature>
<reference evidence="2 3" key="1">
    <citation type="submission" date="2019-12" db="EMBL/GenBank/DDBJ databases">
        <title>Complete genome sequence of Streptococcus lutetiensis CNU 77-61 isolated from Capra aegagrus hircus.</title>
        <authorList>
            <person name="Park S.Y."/>
            <person name="Kim J.H."/>
            <person name="Seo S.W."/>
        </authorList>
    </citation>
    <scope>NUCLEOTIDE SEQUENCE [LARGE SCALE GENOMIC DNA]</scope>
    <source>
        <strain evidence="2 3">CNU_77-61</strain>
    </source>
</reference>
<keyword evidence="3" id="KW-1185">Reference proteome</keyword>
<evidence type="ECO:0000313" key="2">
    <source>
        <dbReference type="EMBL" id="QGZ28014.1"/>
    </source>
</evidence>
<organism evidence="2 3">
    <name type="scientific">Streptococcus ruminicola</name>
    <dbReference type="NCBI Taxonomy" id="2686210"/>
    <lineage>
        <taxon>Bacteria</taxon>
        <taxon>Bacillati</taxon>
        <taxon>Bacillota</taxon>
        <taxon>Bacilli</taxon>
        <taxon>Lactobacillales</taxon>
        <taxon>Streptococcaceae</taxon>
        <taxon>Streptococcus</taxon>
    </lineage>
</organism>
<dbReference type="RefSeq" id="WP_074626771.1">
    <property type="nucleotide sequence ID" value="NZ_CP046624.1"/>
</dbReference>
<dbReference type="Proteomes" id="UP000433223">
    <property type="component" value="Chromosome"/>
</dbReference>
<feature type="transmembrane region" description="Helical" evidence="1">
    <location>
        <begin position="60"/>
        <end position="81"/>
    </location>
</feature>